<dbReference type="AlphaFoldDB" id="A0A383CGW8"/>
<keyword evidence="1" id="KW-0472">Membrane</keyword>
<dbReference type="Pfam" id="PF12704">
    <property type="entry name" value="MacB_PCD"/>
    <property type="match status" value="1"/>
</dbReference>
<dbReference type="InterPro" id="IPR051447">
    <property type="entry name" value="Lipoprotein-release_system"/>
</dbReference>
<evidence type="ECO:0000313" key="3">
    <source>
        <dbReference type="EMBL" id="SVE31381.1"/>
    </source>
</evidence>
<evidence type="ECO:0000259" key="2">
    <source>
        <dbReference type="Pfam" id="PF12704"/>
    </source>
</evidence>
<protein>
    <recommendedName>
        <fullName evidence="2">MacB-like periplasmic core domain-containing protein</fullName>
    </recommendedName>
</protein>
<gene>
    <name evidence="3" type="ORF">METZ01_LOCUS484235</name>
</gene>
<feature type="domain" description="MacB-like periplasmic core" evidence="2">
    <location>
        <begin position="15"/>
        <end position="115"/>
    </location>
</feature>
<sequence length="170" mass="19394">MALRYLRSHRIIYFSIAGVAIGIMVMIVVTSVMGGFSRDLRTRIRGMQADLVVIPATPNVFLRDYDQLCEEIRKIPGVQGCSPRIEWKAWLQFRNTYKEVTFLGIDPRQEKGVSQLDSYFKAGGKEHFDFRTEPSPEGVRLEIPGAVVLGREFPIFGISEFQLMTVRYEG</sequence>
<dbReference type="PANTHER" id="PTHR30489:SF0">
    <property type="entry name" value="LIPOPROTEIN-RELEASING SYSTEM TRANSMEMBRANE PROTEIN LOLE"/>
    <property type="match status" value="1"/>
</dbReference>
<name>A0A383CGW8_9ZZZZ</name>
<dbReference type="InterPro" id="IPR025857">
    <property type="entry name" value="MacB_PCD"/>
</dbReference>
<dbReference type="EMBL" id="UINC01208705">
    <property type="protein sequence ID" value="SVE31381.1"/>
    <property type="molecule type" value="Genomic_DNA"/>
</dbReference>
<keyword evidence="1" id="KW-1133">Transmembrane helix</keyword>
<proteinExistence type="predicted"/>
<reference evidence="3" key="1">
    <citation type="submission" date="2018-05" db="EMBL/GenBank/DDBJ databases">
        <authorList>
            <person name="Lanie J.A."/>
            <person name="Ng W.-L."/>
            <person name="Kazmierczak K.M."/>
            <person name="Andrzejewski T.M."/>
            <person name="Davidsen T.M."/>
            <person name="Wayne K.J."/>
            <person name="Tettelin H."/>
            <person name="Glass J.I."/>
            <person name="Rusch D."/>
            <person name="Podicherti R."/>
            <person name="Tsui H.-C.T."/>
            <person name="Winkler M.E."/>
        </authorList>
    </citation>
    <scope>NUCLEOTIDE SEQUENCE</scope>
</reference>
<dbReference type="PANTHER" id="PTHR30489">
    <property type="entry name" value="LIPOPROTEIN-RELEASING SYSTEM TRANSMEMBRANE PROTEIN LOLE"/>
    <property type="match status" value="1"/>
</dbReference>
<dbReference type="GO" id="GO:0044874">
    <property type="term" value="P:lipoprotein localization to outer membrane"/>
    <property type="evidence" value="ECO:0007669"/>
    <property type="project" value="TreeGrafter"/>
</dbReference>
<feature type="non-terminal residue" evidence="3">
    <location>
        <position position="170"/>
    </location>
</feature>
<evidence type="ECO:0000256" key="1">
    <source>
        <dbReference type="SAM" id="Phobius"/>
    </source>
</evidence>
<accession>A0A383CGW8</accession>
<keyword evidence="1" id="KW-0812">Transmembrane</keyword>
<organism evidence="3">
    <name type="scientific">marine metagenome</name>
    <dbReference type="NCBI Taxonomy" id="408172"/>
    <lineage>
        <taxon>unclassified sequences</taxon>
        <taxon>metagenomes</taxon>
        <taxon>ecological metagenomes</taxon>
    </lineage>
</organism>
<dbReference type="GO" id="GO:0098797">
    <property type="term" value="C:plasma membrane protein complex"/>
    <property type="evidence" value="ECO:0007669"/>
    <property type="project" value="TreeGrafter"/>
</dbReference>
<feature type="transmembrane region" description="Helical" evidence="1">
    <location>
        <begin position="12"/>
        <end position="36"/>
    </location>
</feature>